<keyword evidence="5" id="KW-0436">Ligase</keyword>
<dbReference type="InterPro" id="IPR015424">
    <property type="entry name" value="PyrdxlP-dep_Trfase"/>
</dbReference>
<dbReference type="InterPro" id="IPR050087">
    <property type="entry name" value="AON_synthase_class-II"/>
</dbReference>
<protein>
    <submittedName>
        <fullName evidence="5">2-amino-3-ketobutyrate coenzyme A ligase isoform X1</fullName>
    </submittedName>
</protein>
<organism evidence="5">
    <name type="scientific">Rhizophora mucronata</name>
    <name type="common">Asiatic mangrove</name>
    <dbReference type="NCBI Taxonomy" id="61149"/>
    <lineage>
        <taxon>Eukaryota</taxon>
        <taxon>Viridiplantae</taxon>
        <taxon>Streptophyta</taxon>
        <taxon>Embryophyta</taxon>
        <taxon>Tracheophyta</taxon>
        <taxon>Spermatophyta</taxon>
        <taxon>Magnoliopsida</taxon>
        <taxon>eudicotyledons</taxon>
        <taxon>Gunneridae</taxon>
        <taxon>Pentapetalae</taxon>
        <taxon>rosids</taxon>
        <taxon>fabids</taxon>
        <taxon>Malpighiales</taxon>
        <taxon>Rhizophoraceae</taxon>
        <taxon>Rhizophora</taxon>
    </lineage>
</organism>
<evidence type="ECO:0000256" key="4">
    <source>
        <dbReference type="ARBA" id="ARBA00022898"/>
    </source>
</evidence>
<dbReference type="PANTHER" id="PTHR13693:SF77">
    <property type="entry name" value="8-AMINO-7-OXONONANOATE SYNTHASE"/>
    <property type="match status" value="1"/>
</dbReference>
<dbReference type="PANTHER" id="PTHR13693">
    <property type="entry name" value="CLASS II AMINOTRANSFERASE/8-AMINO-7-OXONONANOATE SYNTHASE"/>
    <property type="match status" value="1"/>
</dbReference>
<evidence type="ECO:0000313" key="5">
    <source>
        <dbReference type="EMBL" id="MBW84374.1"/>
    </source>
</evidence>
<accession>A0A2P2IT44</accession>
<dbReference type="Gene3D" id="3.40.640.10">
    <property type="entry name" value="Type I PLP-dependent aspartate aminotransferase-like (Major domain)"/>
    <property type="match status" value="1"/>
</dbReference>
<evidence type="ECO:0000256" key="1">
    <source>
        <dbReference type="ARBA" id="ARBA00001933"/>
    </source>
</evidence>
<comment type="cofactor">
    <cofactor evidence="1">
        <name>pyridoxal 5'-phosphate</name>
        <dbReference type="ChEBI" id="CHEBI:597326"/>
    </cofactor>
</comment>
<sequence>MEKESLWDHWVEEALAKLESKKLLRSLRPIDLSTAEPSQPNTKRVIKDDYEFFDELRSWDRSSVEVSISEATYNKWLLDIPSSGDDDAAINGETGTHSGKFKKLLLFSGNDYLGLSSHPTIRNAAAKAALEHGMGPKGSALICGYTNHHRLLESCLADLKKKEV</sequence>
<dbReference type="SUPFAM" id="SSF53383">
    <property type="entry name" value="PLP-dependent transferases"/>
    <property type="match status" value="1"/>
</dbReference>
<dbReference type="GO" id="GO:0009102">
    <property type="term" value="P:biotin biosynthetic process"/>
    <property type="evidence" value="ECO:0007669"/>
    <property type="project" value="TreeGrafter"/>
</dbReference>
<dbReference type="AlphaFoldDB" id="A0A2P2IT44"/>
<evidence type="ECO:0000256" key="3">
    <source>
        <dbReference type="ARBA" id="ARBA00022679"/>
    </source>
</evidence>
<dbReference type="EMBL" id="GGEC01003891">
    <property type="protein sequence ID" value="MBW84374.1"/>
    <property type="molecule type" value="Transcribed_RNA"/>
</dbReference>
<dbReference type="GO" id="GO:0016740">
    <property type="term" value="F:transferase activity"/>
    <property type="evidence" value="ECO:0007669"/>
    <property type="project" value="UniProtKB-KW"/>
</dbReference>
<comment type="similarity">
    <text evidence="2">Belongs to the class-II pyridoxal-phosphate-dependent aminotransferase family. BioF subfamily.</text>
</comment>
<keyword evidence="4" id="KW-0663">Pyridoxal phosphate</keyword>
<name>A0A2P2IT44_RHIMU</name>
<proteinExistence type="inferred from homology"/>
<dbReference type="InterPro" id="IPR015421">
    <property type="entry name" value="PyrdxlP-dep_Trfase_major"/>
</dbReference>
<evidence type="ECO:0000256" key="2">
    <source>
        <dbReference type="ARBA" id="ARBA00010008"/>
    </source>
</evidence>
<reference evidence="5" key="1">
    <citation type="submission" date="2018-02" db="EMBL/GenBank/DDBJ databases">
        <title>Rhizophora mucronata_Transcriptome.</title>
        <authorList>
            <person name="Meera S.P."/>
            <person name="Sreeshan A."/>
            <person name="Augustine A."/>
        </authorList>
    </citation>
    <scope>NUCLEOTIDE SEQUENCE</scope>
    <source>
        <tissue evidence="5">Leaf</tissue>
    </source>
</reference>
<keyword evidence="3" id="KW-0808">Transferase</keyword>
<dbReference type="GO" id="GO:0016874">
    <property type="term" value="F:ligase activity"/>
    <property type="evidence" value="ECO:0007669"/>
    <property type="project" value="UniProtKB-KW"/>
</dbReference>